<dbReference type="InterPro" id="IPR018485">
    <property type="entry name" value="FGGY_C"/>
</dbReference>
<dbReference type="InterPro" id="IPR000577">
    <property type="entry name" value="Carb_kinase_FGGY"/>
</dbReference>
<dbReference type="CDD" id="cd07783">
    <property type="entry name" value="ASKHA_NBD_FGGY_SePSK_AtXK1-like"/>
    <property type="match status" value="1"/>
</dbReference>
<dbReference type="SUPFAM" id="SSF53067">
    <property type="entry name" value="Actin-like ATPase domain"/>
    <property type="match status" value="2"/>
</dbReference>
<evidence type="ECO:0000256" key="1">
    <source>
        <dbReference type="ARBA" id="ARBA00009156"/>
    </source>
</evidence>
<evidence type="ECO:0000256" key="3">
    <source>
        <dbReference type="ARBA" id="ARBA00022777"/>
    </source>
</evidence>
<reference evidence="6 7" key="1">
    <citation type="submission" date="2022-02" db="EMBL/GenBank/DDBJ databases">
        <authorList>
            <person name="Min J."/>
        </authorList>
    </citation>
    <scope>NUCLEOTIDE SEQUENCE [LARGE SCALE GENOMIC DNA]</scope>
    <source>
        <strain evidence="6 7">GR10-1</strain>
    </source>
</reference>
<dbReference type="InterPro" id="IPR043129">
    <property type="entry name" value="ATPase_NBD"/>
</dbReference>
<comment type="caution">
    <text evidence="6">The sequence shown here is derived from an EMBL/GenBank/DDBJ whole genome shotgun (WGS) entry which is preliminary data.</text>
</comment>
<comment type="similarity">
    <text evidence="1">Belongs to the FGGY kinase family.</text>
</comment>
<dbReference type="Gene3D" id="3.30.420.40">
    <property type="match status" value="2"/>
</dbReference>
<keyword evidence="7" id="KW-1185">Reference proteome</keyword>
<proteinExistence type="inferred from homology"/>
<keyword evidence="3 6" id="KW-0418">Kinase</keyword>
<dbReference type="EMBL" id="JAKWBL010000004">
    <property type="protein sequence ID" value="MCH5599790.1"/>
    <property type="molecule type" value="Genomic_DNA"/>
</dbReference>
<evidence type="ECO:0000259" key="5">
    <source>
        <dbReference type="Pfam" id="PF02782"/>
    </source>
</evidence>
<dbReference type="PANTHER" id="PTHR43095">
    <property type="entry name" value="SUGAR KINASE"/>
    <property type="match status" value="1"/>
</dbReference>
<dbReference type="GO" id="GO:0016301">
    <property type="term" value="F:kinase activity"/>
    <property type="evidence" value="ECO:0007669"/>
    <property type="project" value="UniProtKB-KW"/>
</dbReference>
<feature type="domain" description="Carbohydrate kinase FGGY C-terminal" evidence="5">
    <location>
        <begin position="258"/>
        <end position="431"/>
    </location>
</feature>
<dbReference type="Pfam" id="PF00370">
    <property type="entry name" value="FGGY_N"/>
    <property type="match status" value="1"/>
</dbReference>
<dbReference type="PANTHER" id="PTHR43095:SF2">
    <property type="entry name" value="GLUCONOKINASE"/>
    <property type="match status" value="1"/>
</dbReference>
<dbReference type="Pfam" id="PF02782">
    <property type="entry name" value="FGGY_C"/>
    <property type="match status" value="1"/>
</dbReference>
<accession>A0ABS9SN37</accession>
<organism evidence="6 7">
    <name type="scientific">Niabella ginsengisoli</name>
    <dbReference type="NCBI Taxonomy" id="522298"/>
    <lineage>
        <taxon>Bacteria</taxon>
        <taxon>Pseudomonadati</taxon>
        <taxon>Bacteroidota</taxon>
        <taxon>Chitinophagia</taxon>
        <taxon>Chitinophagales</taxon>
        <taxon>Chitinophagaceae</taxon>
        <taxon>Niabella</taxon>
    </lineage>
</organism>
<keyword evidence="2" id="KW-0808">Transferase</keyword>
<evidence type="ECO:0000313" key="6">
    <source>
        <dbReference type="EMBL" id="MCH5599790.1"/>
    </source>
</evidence>
<dbReference type="PIRSF" id="PIRSF000538">
    <property type="entry name" value="GlpK"/>
    <property type="match status" value="1"/>
</dbReference>
<sequence length="482" mass="53366">MSLSYFIGIDIGTQGARVIMMDESGHQLAAKENIFELTISSRQEQDPEMWWRCCYQLLGNLCKEVTSLINLSHVKAIGVTSTSGTIIPVNKNYKPVHPAIMYSDNRSSDEADYCRQAAIRSGTQGYTAFNASSGLPKMLWFIKNYPQKIDRIGRFIHAADFITGTLSGNFDTTDYTNTLKSGYDLHQMKWPDYITSELNIRKEWLQEVMPSGAPIGHLRSEWAKPLGLHENVIVTAGITDGCASQVASGAVNVGDWNTTIGTTLVVKGVSRNEIKDPAGAIYCHRHPEGYWMPGGASNTGADWVSTMFADSDLTELANAARTIIPGKNFAWPLLQHGERFPFVAPSAKGFFPEGINKDEKFVACMEGVAYIERYAFERIRKISGENISQIFSAGGGSNSDIWMKIRSAVLNLPVCKMQNVSGAAGAAITAASKTYFEDIIEAGTNMIHAEKIIDPDFSLLAPYEERYRQFIQLLKDKDYINE</sequence>
<feature type="domain" description="Carbohydrate kinase FGGY N-terminal" evidence="4">
    <location>
        <begin position="5"/>
        <end position="245"/>
    </location>
</feature>
<evidence type="ECO:0000256" key="2">
    <source>
        <dbReference type="ARBA" id="ARBA00022679"/>
    </source>
</evidence>
<name>A0ABS9SN37_9BACT</name>
<dbReference type="InterPro" id="IPR050406">
    <property type="entry name" value="FGGY_Carb_Kinase"/>
</dbReference>
<protein>
    <submittedName>
        <fullName evidence="6">FGGY-family carbohydrate kinase</fullName>
    </submittedName>
</protein>
<dbReference type="RefSeq" id="WP_240831822.1">
    <property type="nucleotide sequence ID" value="NZ_JAKWBL010000004.1"/>
</dbReference>
<gene>
    <name evidence="6" type="ORF">MKP09_18665</name>
</gene>
<dbReference type="InterPro" id="IPR018484">
    <property type="entry name" value="FGGY_N"/>
</dbReference>
<evidence type="ECO:0000313" key="7">
    <source>
        <dbReference type="Proteomes" id="UP001202248"/>
    </source>
</evidence>
<dbReference type="Proteomes" id="UP001202248">
    <property type="component" value="Unassembled WGS sequence"/>
</dbReference>
<evidence type="ECO:0000259" key="4">
    <source>
        <dbReference type="Pfam" id="PF00370"/>
    </source>
</evidence>